<dbReference type="EMBL" id="MH059636">
    <property type="protein sequence ID" value="AWD90465.1"/>
    <property type="molecule type" value="Genomic_DNA"/>
</dbReference>
<organism evidence="1 2">
    <name type="scientific">Erwinia phage Cronus</name>
    <dbReference type="NCBI Taxonomy" id="2163633"/>
    <lineage>
        <taxon>Viruses</taxon>
        <taxon>Duplodnaviria</taxon>
        <taxon>Heunggongvirae</taxon>
        <taxon>Uroviricota</taxon>
        <taxon>Caudoviricetes</taxon>
        <taxon>Pantevenvirales</taxon>
        <taxon>Straboviridae</taxon>
        <taxon>Tevenvirinae</taxon>
        <taxon>Risoevirus</taxon>
        <taxon>Risoevirus cronus</taxon>
        <taxon>Roskildevirus cronus</taxon>
    </lineage>
</organism>
<proteinExistence type="predicted"/>
<reference evidence="1" key="1">
    <citation type="submission" date="2018-03" db="EMBL/GenBank/DDBJ databases">
        <title>Phage therapy in agriculture - a green tech approach to combat plant pathogenic bacteria.</title>
        <authorList>
            <person name="Carstens A.B."/>
            <person name="Djurhuus A.M."/>
            <person name="Hansen L.H."/>
        </authorList>
    </citation>
    <scope>NUCLEOTIDE SEQUENCE [LARGE SCALE GENOMIC DNA]</scope>
</reference>
<protein>
    <submittedName>
        <fullName evidence="1">Uncharacterized protein</fullName>
    </submittedName>
</protein>
<dbReference type="KEGG" id="vg:65112607"/>
<dbReference type="GeneID" id="65112607"/>
<dbReference type="RefSeq" id="YP_010094973.1">
    <property type="nucleotide sequence ID" value="NC_055743.1"/>
</dbReference>
<sequence length="58" mass="6477">MITTWILIIAMNVGGYGQTSQKVEGINSEAECKQMGKSFDNQLSRVEFACVPFNTYVK</sequence>
<dbReference type="Proteomes" id="UP000246316">
    <property type="component" value="Segment"/>
</dbReference>
<evidence type="ECO:0000313" key="1">
    <source>
        <dbReference type="EMBL" id="AWD90465.1"/>
    </source>
</evidence>
<name>A0A2S1GM56_9CAUD</name>
<accession>A0A2S1GM56</accession>
<keyword evidence="2" id="KW-1185">Reference proteome</keyword>
<evidence type="ECO:0000313" key="2">
    <source>
        <dbReference type="Proteomes" id="UP000246316"/>
    </source>
</evidence>